<organism evidence="7 8">
    <name type="scientific">Amanita thiersii Skay4041</name>
    <dbReference type="NCBI Taxonomy" id="703135"/>
    <lineage>
        <taxon>Eukaryota</taxon>
        <taxon>Fungi</taxon>
        <taxon>Dikarya</taxon>
        <taxon>Basidiomycota</taxon>
        <taxon>Agaricomycotina</taxon>
        <taxon>Agaricomycetes</taxon>
        <taxon>Agaricomycetidae</taxon>
        <taxon>Agaricales</taxon>
        <taxon>Pluteineae</taxon>
        <taxon>Amanitaceae</taxon>
        <taxon>Amanita</taxon>
    </lineage>
</organism>
<dbReference type="AlphaFoldDB" id="A0A2A9NF67"/>
<dbReference type="GO" id="GO:0009277">
    <property type="term" value="C:fungal-type cell wall"/>
    <property type="evidence" value="ECO:0007669"/>
    <property type="project" value="InterPro"/>
</dbReference>
<evidence type="ECO:0000256" key="1">
    <source>
        <dbReference type="ARBA" id="ARBA00004191"/>
    </source>
</evidence>
<comment type="subcellular location">
    <subcellularLocation>
        <location evidence="1 6">Secreted</location>
        <location evidence="1 6">Cell wall</location>
    </subcellularLocation>
</comment>
<keyword evidence="5 6" id="KW-1015">Disulfide bond</keyword>
<dbReference type="InterPro" id="IPR001338">
    <property type="entry name" value="Class_I_Hydrophobin"/>
</dbReference>
<feature type="chain" id="PRO_5013986772" description="Hydrophobin" evidence="6">
    <location>
        <begin position="20"/>
        <end position="104"/>
    </location>
</feature>
<dbReference type="EMBL" id="KZ302196">
    <property type="protein sequence ID" value="PFH46406.1"/>
    <property type="molecule type" value="Genomic_DNA"/>
</dbReference>
<evidence type="ECO:0000256" key="2">
    <source>
        <dbReference type="ARBA" id="ARBA00010446"/>
    </source>
</evidence>
<keyword evidence="3 6" id="KW-0134">Cell wall</keyword>
<evidence type="ECO:0000256" key="4">
    <source>
        <dbReference type="ARBA" id="ARBA00022525"/>
    </source>
</evidence>
<comment type="similarity">
    <text evidence="2 6">Belongs to the fungal hydrophobin family.</text>
</comment>
<sequence>MMFIKAALFTTLVAATALAADGHCNTGEVQCCKQLFDSKSDVGSVLLSSFPAEVRGLTGQVGANCSPITAIGAGSTSCNTQTVCCERNNFNGLITAGCTPVNIA</sequence>
<proteinExistence type="inferred from homology"/>
<dbReference type="Proteomes" id="UP000242287">
    <property type="component" value="Unassembled WGS sequence"/>
</dbReference>
<gene>
    <name evidence="7" type="ORF">AMATHDRAFT_69914</name>
</gene>
<dbReference type="SMART" id="SM00075">
    <property type="entry name" value="HYDRO"/>
    <property type="match status" value="1"/>
</dbReference>
<keyword evidence="8" id="KW-1185">Reference proteome</keyword>
<evidence type="ECO:0000313" key="8">
    <source>
        <dbReference type="Proteomes" id="UP000242287"/>
    </source>
</evidence>
<dbReference type="GO" id="GO:0005199">
    <property type="term" value="F:structural constituent of cell wall"/>
    <property type="evidence" value="ECO:0007669"/>
    <property type="project" value="InterPro"/>
</dbReference>
<dbReference type="Pfam" id="PF01185">
    <property type="entry name" value="Hydrophobin"/>
    <property type="match status" value="1"/>
</dbReference>
<accession>A0A2A9NF67</accession>
<reference evidence="7 8" key="1">
    <citation type="submission" date="2014-02" db="EMBL/GenBank/DDBJ databases">
        <title>Transposable element dynamics among asymbiotic and ectomycorrhizal Amanita fungi.</title>
        <authorList>
            <consortium name="DOE Joint Genome Institute"/>
            <person name="Hess J."/>
            <person name="Skrede I."/>
            <person name="Wolfe B."/>
            <person name="LaButti K."/>
            <person name="Ohm R.A."/>
            <person name="Grigoriev I.V."/>
            <person name="Pringle A."/>
        </authorList>
    </citation>
    <scope>NUCLEOTIDE SEQUENCE [LARGE SCALE GENOMIC DNA]</scope>
    <source>
        <strain evidence="7 8">SKay4041</strain>
    </source>
</reference>
<protein>
    <recommendedName>
        <fullName evidence="6">Hydrophobin</fullName>
    </recommendedName>
</protein>
<dbReference type="STRING" id="703135.A0A2A9NF67"/>
<dbReference type="CDD" id="cd23507">
    <property type="entry name" value="hydrophobin_I"/>
    <property type="match status" value="1"/>
</dbReference>
<evidence type="ECO:0000256" key="6">
    <source>
        <dbReference type="RuleBase" id="RU365009"/>
    </source>
</evidence>
<evidence type="ECO:0000256" key="5">
    <source>
        <dbReference type="ARBA" id="ARBA00023157"/>
    </source>
</evidence>
<feature type="signal peptide" evidence="6">
    <location>
        <begin position="1"/>
        <end position="19"/>
    </location>
</feature>
<dbReference type="OrthoDB" id="4225815at2759"/>
<keyword evidence="6" id="KW-0732">Signal</keyword>
<keyword evidence="4 6" id="KW-0964">Secreted</keyword>
<name>A0A2A9NF67_9AGAR</name>
<evidence type="ECO:0000313" key="7">
    <source>
        <dbReference type="EMBL" id="PFH46406.1"/>
    </source>
</evidence>
<evidence type="ECO:0000256" key="3">
    <source>
        <dbReference type="ARBA" id="ARBA00022512"/>
    </source>
</evidence>